<dbReference type="Pfam" id="PF22435">
    <property type="entry name" value="MRM3-like_sub_bind"/>
    <property type="match status" value="1"/>
</dbReference>
<proteinExistence type="inferred from homology"/>
<dbReference type="GO" id="GO:0008173">
    <property type="term" value="F:RNA methyltransferase activity"/>
    <property type="evidence" value="ECO:0007669"/>
    <property type="project" value="InterPro"/>
</dbReference>
<dbReference type="Pfam" id="PF00588">
    <property type="entry name" value="SpoU_methylase"/>
    <property type="match status" value="1"/>
</dbReference>
<evidence type="ECO:0000256" key="1">
    <source>
        <dbReference type="ARBA" id="ARBA00007228"/>
    </source>
</evidence>
<dbReference type="Gene3D" id="3.40.1280.10">
    <property type="match status" value="1"/>
</dbReference>
<dbReference type="InterPro" id="IPR013123">
    <property type="entry name" value="SpoU_subst-bd"/>
</dbReference>
<evidence type="ECO:0000259" key="4">
    <source>
        <dbReference type="SMART" id="SM00967"/>
    </source>
</evidence>
<gene>
    <name evidence="5" type="primary">rlmB_9</name>
    <name evidence="5" type="ORF">GALL_146950</name>
</gene>
<dbReference type="GO" id="GO:0032259">
    <property type="term" value="P:methylation"/>
    <property type="evidence" value="ECO:0007669"/>
    <property type="project" value="UniProtKB-KW"/>
</dbReference>
<dbReference type="SMART" id="SM00967">
    <property type="entry name" value="SpoU_sub_bind"/>
    <property type="match status" value="1"/>
</dbReference>
<dbReference type="AlphaFoldDB" id="A0A1J5S4H8"/>
<evidence type="ECO:0000256" key="3">
    <source>
        <dbReference type="ARBA" id="ARBA00022679"/>
    </source>
</evidence>
<evidence type="ECO:0000256" key="2">
    <source>
        <dbReference type="ARBA" id="ARBA00022603"/>
    </source>
</evidence>
<dbReference type="InterPro" id="IPR001537">
    <property type="entry name" value="SpoU_MeTrfase"/>
</dbReference>
<comment type="caution">
    <text evidence="5">The sequence shown here is derived from an EMBL/GenBank/DDBJ whole genome shotgun (WGS) entry which is preliminary data.</text>
</comment>
<dbReference type="InterPro" id="IPR029026">
    <property type="entry name" value="tRNA_m1G_MTases_N"/>
</dbReference>
<sequence length="261" mass="27665">MPAIKRISSRDNPFFKSLLKLSSLARERRELGQTLLDGSHLLRAFLDAGGTPRHLLVNETALQDAEIAALLDACGDVPQTMLDDALFAQISELKTPNGLLALIDIPQPNVDATHSQFALLLEEIQDPGNLGSILRSAAAAGCDAVFLSPGCADAWSPKVLRAGMGGHFVMSISESMNLLEVAAEFTGKIMAASLQADRSLYDSNLRGKLAFAIGNEGAGLSTALLDAAQQHFIIPMPGKIESLNAAAATAVCLFEAVRQRS</sequence>
<dbReference type="InterPro" id="IPR029064">
    <property type="entry name" value="Ribosomal_eL30-like_sf"/>
</dbReference>
<dbReference type="EC" id="2.1.1.185" evidence="5"/>
<feature type="domain" description="RNA 2-O ribose methyltransferase substrate binding" evidence="4">
    <location>
        <begin position="35"/>
        <end position="109"/>
    </location>
</feature>
<comment type="similarity">
    <text evidence="1">Belongs to the class IV-like SAM-binding methyltransferase superfamily. RNA methyltransferase TrmH family.</text>
</comment>
<dbReference type="PANTHER" id="PTHR43191:SF2">
    <property type="entry name" value="RRNA METHYLTRANSFERASE 3, MITOCHONDRIAL"/>
    <property type="match status" value="1"/>
</dbReference>
<organism evidence="5">
    <name type="scientific">mine drainage metagenome</name>
    <dbReference type="NCBI Taxonomy" id="410659"/>
    <lineage>
        <taxon>unclassified sequences</taxon>
        <taxon>metagenomes</taxon>
        <taxon>ecological metagenomes</taxon>
    </lineage>
</organism>
<dbReference type="CDD" id="cd18095">
    <property type="entry name" value="SpoU-like_rRNA-MTase"/>
    <property type="match status" value="1"/>
</dbReference>
<dbReference type="InterPro" id="IPR051259">
    <property type="entry name" value="rRNA_Methyltransferase"/>
</dbReference>
<dbReference type="GO" id="GO:0006396">
    <property type="term" value="P:RNA processing"/>
    <property type="evidence" value="ECO:0007669"/>
    <property type="project" value="InterPro"/>
</dbReference>
<dbReference type="SUPFAM" id="SSF75217">
    <property type="entry name" value="alpha/beta knot"/>
    <property type="match status" value="1"/>
</dbReference>
<dbReference type="EMBL" id="MLJW01000068">
    <property type="protein sequence ID" value="OIR03175.1"/>
    <property type="molecule type" value="Genomic_DNA"/>
</dbReference>
<keyword evidence="3 5" id="KW-0808">Transferase</keyword>
<accession>A0A1J5S4H8</accession>
<dbReference type="PANTHER" id="PTHR43191">
    <property type="entry name" value="RRNA METHYLTRANSFERASE 3"/>
    <property type="match status" value="1"/>
</dbReference>
<dbReference type="Gene3D" id="3.30.1330.30">
    <property type="match status" value="1"/>
</dbReference>
<name>A0A1J5S4H8_9ZZZZ</name>
<reference evidence="5" key="1">
    <citation type="submission" date="2016-10" db="EMBL/GenBank/DDBJ databases">
        <title>Sequence of Gallionella enrichment culture.</title>
        <authorList>
            <person name="Poehlein A."/>
            <person name="Muehling M."/>
            <person name="Daniel R."/>
        </authorList>
    </citation>
    <scope>NUCLEOTIDE SEQUENCE</scope>
</reference>
<dbReference type="GO" id="GO:0003723">
    <property type="term" value="F:RNA binding"/>
    <property type="evidence" value="ECO:0007669"/>
    <property type="project" value="InterPro"/>
</dbReference>
<keyword evidence="2 5" id="KW-0489">Methyltransferase</keyword>
<dbReference type="SUPFAM" id="SSF55315">
    <property type="entry name" value="L30e-like"/>
    <property type="match status" value="1"/>
</dbReference>
<dbReference type="InterPro" id="IPR053888">
    <property type="entry name" value="MRM3-like_sub_bind"/>
</dbReference>
<dbReference type="GO" id="GO:0005737">
    <property type="term" value="C:cytoplasm"/>
    <property type="evidence" value="ECO:0007669"/>
    <property type="project" value="UniProtKB-ARBA"/>
</dbReference>
<dbReference type="InterPro" id="IPR029028">
    <property type="entry name" value="Alpha/beta_knot_MTases"/>
</dbReference>
<protein>
    <submittedName>
        <fullName evidence="5">23S rRNA (Guanosine-2'-O-)-methyltransferase RlmB</fullName>
        <ecNumber evidence="5">2.1.1.185</ecNumber>
    </submittedName>
</protein>
<evidence type="ECO:0000313" key="5">
    <source>
        <dbReference type="EMBL" id="OIR03175.1"/>
    </source>
</evidence>